<feature type="region of interest" description="Disordered" evidence="7">
    <location>
        <begin position="1"/>
        <end position="22"/>
    </location>
</feature>
<feature type="compositionally biased region" description="Polar residues" evidence="7">
    <location>
        <begin position="1644"/>
        <end position="1658"/>
    </location>
</feature>
<dbReference type="InterPro" id="IPR001242">
    <property type="entry name" value="Condensation_dom"/>
</dbReference>
<keyword evidence="5" id="KW-0276">Fatty acid metabolism</keyword>
<dbReference type="SUPFAM" id="SSF47336">
    <property type="entry name" value="ACP-like"/>
    <property type="match status" value="2"/>
</dbReference>
<dbReference type="InterPro" id="IPR000873">
    <property type="entry name" value="AMP-dep_synth/lig_dom"/>
</dbReference>
<dbReference type="PANTHER" id="PTHR45527:SF1">
    <property type="entry name" value="FATTY ACID SYNTHASE"/>
    <property type="match status" value="1"/>
</dbReference>
<dbReference type="GO" id="GO:0071766">
    <property type="term" value="P:Actinobacterium-type cell wall biogenesis"/>
    <property type="evidence" value="ECO:0007669"/>
    <property type="project" value="UniProtKB-ARBA"/>
</dbReference>
<dbReference type="NCBIfam" id="TIGR01733">
    <property type="entry name" value="AA-adenyl-dom"/>
    <property type="match status" value="1"/>
</dbReference>
<dbReference type="GO" id="GO:0005737">
    <property type="term" value="C:cytoplasm"/>
    <property type="evidence" value="ECO:0007669"/>
    <property type="project" value="TreeGrafter"/>
</dbReference>
<dbReference type="PROSITE" id="PS00455">
    <property type="entry name" value="AMP_BINDING"/>
    <property type="match status" value="2"/>
</dbReference>
<keyword evidence="3" id="KW-0596">Phosphopantetheine</keyword>
<dbReference type="Pfam" id="PF00501">
    <property type="entry name" value="AMP-binding"/>
    <property type="match status" value="2"/>
</dbReference>
<evidence type="ECO:0000313" key="10">
    <source>
        <dbReference type="Proteomes" id="UP000536179"/>
    </source>
</evidence>
<feature type="region of interest" description="Disordered" evidence="7">
    <location>
        <begin position="923"/>
        <end position="942"/>
    </location>
</feature>
<dbReference type="GO" id="GO:0008610">
    <property type="term" value="P:lipid biosynthetic process"/>
    <property type="evidence" value="ECO:0007669"/>
    <property type="project" value="InterPro"/>
</dbReference>
<evidence type="ECO:0000256" key="1">
    <source>
        <dbReference type="ARBA" id="ARBA00001957"/>
    </source>
</evidence>
<dbReference type="InterPro" id="IPR010071">
    <property type="entry name" value="AA_adenyl_dom"/>
</dbReference>
<dbReference type="GO" id="GO:0003824">
    <property type="term" value="F:catalytic activity"/>
    <property type="evidence" value="ECO:0007669"/>
    <property type="project" value="InterPro"/>
</dbReference>
<dbReference type="FunFam" id="3.40.50.12780:FF:000013">
    <property type="entry name" value="Long-chain-fatty-acid--AMP ligase FadD32"/>
    <property type="match status" value="1"/>
</dbReference>
<dbReference type="PROSITE" id="PS00012">
    <property type="entry name" value="PHOSPHOPANTETHEINE"/>
    <property type="match status" value="1"/>
</dbReference>
<dbReference type="InterPro" id="IPR020845">
    <property type="entry name" value="AMP-binding_CS"/>
</dbReference>
<dbReference type="Gene3D" id="3.30.559.10">
    <property type="entry name" value="Chloramphenicol acetyltransferase-like domain"/>
    <property type="match status" value="1"/>
</dbReference>
<feature type="compositionally biased region" description="Polar residues" evidence="7">
    <location>
        <begin position="1"/>
        <end position="15"/>
    </location>
</feature>
<accession>A0A7W5H7T5</accession>
<dbReference type="CDD" id="cd05931">
    <property type="entry name" value="FAAL"/>
    <property type="match status" value="1"/>
</dbReference>
<dbReference type="Pfam" id="PF00550">
    <property type="entry name" value="PP-binding"/>
    <property type="match status" value="2"/>
</dbReference>
<dbReference type="InterPro" id="IPR025110">
    <property type="entry name" value="AMP-bd_C"/>
</dbReference>
<dbReference type="GO" id="GO:0043041">
    <property type="term" value="P:amino acid activation for nonribosomal peptide biosynthetic process"/>
    <property type="evidence" value="ECO:0007669"/>
    <property type="project" value="TreeGrafter"/>
</dbReference>
<dbReference type="Gene3D" id="1.10.1200.10">
    <property type="entry name" value="ACP-like"/>
    <property type="match status" value="2"/>
</dbReference>
<dbReference type="SUPFAM" id="SSF56801">
    <property type="entry name" value="Acetyl-CoA synthetase-like"/>
    <property type="match status" value="2"/>
</dbReference>
<dbReference type="SMART" id="SM00823">
    <property type="entry name" value="PKS_PP"/>
    <property type="match status" value="2"/>
</dbReference>
<dbReference type="InterPro" id="IPR040097">
    <property type="entry name" value="FAAL/FAAC"/>
</dbReference>
<dbReference type="EMBL" id="JACHXU010000015">
    <property type="protein sequence ID" value="MBB3208390.1"/>
    <property type="molecule type" value="Genomic_DNA"/>
</dbReference>
<evidence type="ECO:0000256" key="7">
    <source>
        <dbReference type="SAM" id="MobiDB-lite"/>
    </source>
</evidence>
<dbReference type="InterPro" id="IPR042099">
    <property type="entry name" value="ANL_N_sf"/>
</dbReference>
<feature type="region of interest" description="Disordered" evidence="7">
    <location>
        <begin position="1634"/>
        <end position="1660"/>
    </location>
</feature>
<evidence type="ECO:0000256" key="4">
    <source>
        <dbReference type="ARBA" id="ARBA00022553"/>
    </source>
</evidence>
<feature type="compositionally biased region" description="Basic and acidic residues" evidence="7">
    <location>
        <begin position="927"/>
        <end position="936"/>
    </location>
</feature>
<evidence type="ECO:0000256" key="2">
    <source>
        <dbReference type="ARBA" id="ARBA00006432"/>
    </source>
</evidence>
<dbReference type="InterPro" id="IPR020806">
    <property type="entry name" value="PKS_PP-bd"/>
</dbReference>
<evidence type="ECO:0000256" key="6">
    <source>
        <dbReference type="ARBA" id="ARBA00023098"/>
    </source>
</evidence>
<dbReference type="Gene3D" id="3.30.559.30">
    <property type="entry name" value="Nonribosomal peptide synthetase, condensation domain"/>
    <property type="match status" value="1"/>
</dbReference>
<dbReference type="Pfam" id="PF23024">
    <property type="entry name" value="AMP-dom_DIP2-like"/>
    <property type="match status" value="1"/>
</dbReference>
<keyword evidence="6" id="KW-0443">Lipid metabolism</keyword>
<dbReference type="InterPro" id="IPR023213">
    <property type="entry name" value="CAT-like_dom_sf"/>
</dbReference>
<proteinExistence type="inferred from homology"/>
<dbReference type="InterPro" id="IPR006162">
    <property type="entry name" value="Ppantetheine_attach_site"/>
</dbReference>
<evidence type="ECO:0000313" key="9">
    <source>
        <dbReference type="EMBL" id="MBB3208390.1"/>
    </source>
</evidence>
<evidence type="ECO:0000259" key="8">
    <source>
        <dbReference type="PROSITE" id="PS50075"/>
    </source>
</evidence>
<dbReference type="RefSeq" id="WP_184306589.1">
    <property type="nucleotide sequence ID" value="NZ_JACHXU010000015.1"/>
</dbReference>
<dbReference type="GO" id="GO:0044550">
    <property type="term" value="P:secondary metabolite biosynthetic process"/>
    <property type="evidence" value="ECO:0007669"/>
    <property type="project" value="TreeGrafter"/>
</dbReference>
<comment type="caution">
    <text evidence="9">The sequence shown here is derived from an EMBL/GenBank/DDBJ whole genome shotgun (WGS) entry which is preliminary data.</text>
</comment>
<gene>
    <name evidence="9" type="ORF">FHS27_004218</name>
</gene>
<evidence type="ECO:0000256" key="3">
    <source>
        <dbReference type="ARBA" id="ARBA00022450"/>
    </source>
</evidence>
<evidence type="ECO:0000256" key="5">
    <source>
        <dbReference type="ARBA" id="ARBA00022832"/>
    </source>
</evidence>
<dbReference type="GO" id="GO:0072330">
    <property type="term" value="P:monocarboxylic acid biosynthetic process"/>
    <property type="evidence" value="ECO:0007669"/>
    <property type="project" value="UniProtKB-ARBA"/>
</dbReference>
<dbReference type="InterPro" id="IPR036736">
    <property type="entry name" value="ACP-like_sf"/>
</dbReference>
<dbReference type="SUPFAM" id="SSF52777">
    <property type="entry name" value="CoA-dependent acyltransferases"/>
    <property type="match status" value="2"/>
</dbReference>
<dbReference type="InterPro" id="IPR009081">
    <property type="entry name" value="PP-bd_ACP"/>
</dbReference>
<reference evidence="9 10" key="1">
    <citation type="submission" date="2020-08" db="EMBL/GenBank/DDBJ databases">
        <title>Genomic Encyclopedia of Type Strains, Phase III (KMG-III): the genomes of soil and plant-associated and newly described type strains.</title>
        <authorList>
            <person name="Whitman W."/>
        </authorList>
    </citation>
    <scope>NUCLEOTIDE SEQUENCE [LARGE SCALE GENOMIC DNA]</scope>
    <source>
        <strain evidence="9 10">CECT 8075</strain>
    </source>
</reference>
<comment type="similarity">
    <text evidence="2">Belongs to the ATP-dependent AMP-binding enzyme family.</text>
</comment>
<dbReference type="Proteomes" id="UP000536179">
    <property type="component" value="Unassembled WGS sequence"/>
</dbReference>
<sequence length="1766" mass="193277">MDYETGIQSSTQVSGIWTRGGPPPTESSTLIHFCRFHACGKSADSPAFTHVLGEPGDHDRLSFAQLDERARAIASEIQARGGVGKPVLIVLDPGSDYAASLFACMYARAIAVPIYPPQMLRLQHTLPRLKAVIENTGAKLMLSDRATIGESLSSLWQMPESGAIAVDEISPEAASLWDGRLPEPDDVAVLQYTSGSTGNPRGVVLTHRILLSNLHAIVEHIHFEGARSVQWVPPYHDMGLIGGILLPIYRGVETVIISPTDFVRSPLLWLRCIDYYNGSSNGAPNFGYELCVRRIDHSECEGLDLSSWKVAVAGAEPVRASTLRRFEEKFARYGFDSTTFSPAFGMAETTVMMTGSPLGERYKTFDVDAQALRLGHVITNPVSADRTSQSKPFTQELVSSGIPVEGMEYEIVDPETYHALPDGQIGEIWARGGSVAAGYWNDAEATERTFHAKLASTTHCHGKPSAVGQTRYLRTGDLAARVDGQLIVTGRLKELIIVAGRNFYPHDIEQIVQSTSEAFKPDTGTAIGIDIDDSEEMVVIQELWRPRKFSPEELLKNVVAAIAEKAQVTPHAIVLVRSGSLPKTSSGKLQRTDTKEMFLKGELTEIARWQAGNTATSTPKPFEAPATESEKTIASIWSSILGVESVSGNDDFFHLGGSSLLIAQMLTEVGERYSVSIPMTAIFRNPTLKEFAAVVDAEEDRDRSALEISRTNTAPDEPHSLSSAQQRFWLLDQLGQTNAFVHVPVTIHLEQAIDRDRLAEACHRVISKHAMLRMRFVDSDQEPTQFIGESNSIEIHDLNVMCSNASDLKSFDEALDRFIREPMDLTQAPLMRVALSQCPDGRSRIDLVLHHLVCDASSLQTLISDLARSFDTTTESVACETDDTALRYVDFAEWDRGSAHRELMQTRVAYWQQRLAAMPPELNLPRAETRHSDERSTTASPASTKVAASVAAKIEQIAIERGLTPSMVYLTAFQSVLARYGGSNDFGITIPTSNRPSSRLNEIVGCFVNPIIYRAQVDQNESVANALEQTREHLLSDLEHADVPFQDVVSAIDQVRDISRMPLSQVMFLYQPPFDSIERLGDAAVASVRPGYSAVTAYDVSLVVHPGDETEMSMVAGENVSTDLVQRMLTSLNEVLEQITDASLAKQSIAGLTIPSSTERDLIEAASHAKALTEATTDNLIQRLRSHAERTPDRIAISDDHASFSYREIDRKSDHIAMALIADGLETGSLVGVGMSRSADAITAILGIWKAGAGYVPVDPSLPIHRREQIKSGADLTFIIDDTTFERLAKSSLKPSTSISERQPAPSDLAYVMFTSGSTGTPKGVAIEHGSVANLLASFADEPGFTSADSMLAVTTMSFDISVLEMFLPIWCGGKVDITANRIGEDPESVIRTITTTRPSVIQSTPSAFRMLMSAGWRPDPMTRLLCGGEPLMPDLAFDLLSTGCELWNVYGPTETTVWSTITRIESPDEISIGRPIAGTTCRVVDRDGNVVPIGVAGELQIGGLGVARGYFGDAEQTRSRFISIDEERFYQTGDQVRRSLNGNLEFLARNDRQVKLRGFRVELDEIESALQRCHGIDRAAVVLCCNDSTGGDRLIAFCSGSSDDAAVRSELADRLPDYMIPATIQWLDELPQTPAGKTDYRSLPTNSIEPLESQTSPPQTPLESALAEVWCEVLECEAIGRDDHFFDLGGNSLMAAQLFARLRQRLDINLPLREIYTRPTIAMMASAIVMHQAETDADDLSDMLATIDSLSDDEVMRALDGNNQS</sequence>
<feature type="domain" description="Carrier" evidence="8">
    <location>
        <begin position="1658"/>
        <end position="1733"/>
    </location>
</feature>
<dbReference type="Pfam" id="PF13193">
    <property type="entry name" value="AMP-binding_C"/>
    <property type="match status" value="1"/>
</dbReference>
<dbReference type="Gene3D" id="3.30.300.30">
    <property type="match status" value="2"/>
</dbReference>
<dbReference type="FunFam" id="1.10.1200.10:FF:000016">
    <property type="entry name" value="Non-ribosomal peptide synthase"/>
    <property type="match status" value="2"/>
</dbReference>
<dbReference type="Gene3D" id="3.40.50.12780">
    <property type="entry name" value="N-terminal domain of ligase-like"/>
    <property type="match status" value="2"/>
</dbReference>
<protein>
    <submittedName>
        <fullName evidence="9">Amino acid adenylation domain-containing protein</fullName>
    </submittedName>
</protein>
<keyword evidence="10" id="KW-1185">Reference proteome</keyword>
<name>A0A7W5H7T5_9BACT</name>
<dbReference type="GO" id="GO:0006631">
    <property type="term" value="P:fatty acid metabolic process"/>
    <property type="evidence" value="ECO:0007669"/>
    <property type="project" value="UniProtKB-KW"/>
</dbReference>
<organism evidence="9 10">
    <name type="scientific">Aporhodopirellula rubra</name>
    <dbReference type="NCBI Taxonomy" id="980271"/>
    <lineage>
        <taxon>Bacteria</taxon>
        <taxon>Pseudomonadati</taxon>
        <taxon>Planctomycetota</taxon>
        <taxon>Planctomycetia</taxon>
        <taxon>Pirellulales</taxon>
        <taxon>Pirellulaceae</taxon>
        <taxon>Aporhodopirellula</taxon>
    </lineage>
</organism>
<keyword evidence="4" id="KW-0597">Phosphoprotein</keyword>
<dbReference type="PANTHER" id="PTHR45527">
    <property type="entry name" value="NONRIBOSOMAL PEPTIDE SYNTHETASE"/>
    <property type="match status" value="1"/>
</dbReference>
<dbReference type="Pfam" id="PF00668">
    <property type="entry name" value="Condensation"/>
    <property type="match status" value="1"/>
</dbReference>
<dbReference type="InterPro" id="IPR045851">
    <property type="entry name" value="AMP-bd_C_sf"/>
</dbReference>
<dbReference type="GO" id="GO:0031177">
    <property type="term" value="F:phosphopantetheine binding"/>
    <property type="evidence" value="ECO:0007669"/>
    <property type="project" value="InterPro"/>
</dbReference>
<dbReference type="PROSITE" id="PS50075">
    <property type="entry name" value="CARRIER"/>
    <property type="match status" value="2"/>
</dbReference>
<comment type="cofactor">
    <cofactor evidence="1">
        <name>pantetheine 4'-phosphate</name>
        <dbReference type="ChEBI" id="CHEBI:47942"/>
    </cofactor>
</comment>
<feature type="domain" description="Carrier" evidence="8">
    <location>
        <begin position="624"/>
        <end position="699"/>
    </location>
</feature>